<reference evidence="7 8" key="1">
    <citation type="submission" date="2019-03" db="EMBL/GenBank/DDBJ databases">
        <title>Genomic Encyclopedia of Type Strains, Phase IV (KMG-IV): sequencing the most valuable type-strain genomes for metagenomic binning, comparative biology and taxonomic classification.</title>
        <authorList>
            <person name="Goeker M."/>
        </authorList>
    </citation>
    <scope>NUCLEOTIDE SEQUENCE [LARGE SCALE GENOMIC DNA]</scope>
    <source>
        <strain evidence="7 8">DSM 654</strain>
    </source>
</reference>
<organism evidence="7 8">
    <name type="scientific">Roseateles saccharophilus</name>
    <name type="common">Pseudomonas saccharophila</name>
    <dbReference type="NCBI Taxonomy" id="304"/>
    <lineage>
        <taxon>Bacteria</taxon>
        <taxon>Pseudomonadati</taxon>
        <taxon>Pseudomonadota</taxon>
        <taxon>Betaproteobacteria</taxon>
        <taxon>Burkholderiales</taxon>
        <taxon>Sphaerotilaceae</taxon>
        <taxon>Roseateles</taxon>
    </lineage>
</organism>
<dbReference type="AlphaFoldDB" id="A0A4R3VKE7"/>
<dbReference type="OrthoDB" id="9805913at2"/>
<gene>
    <name evidence="7" type="ORF">EV671_1001137</name>
</gene>
<evidence type="ECO:0000259" key="6">
    <source>
        <dbReference type="Pfam" id="PF13657"/>
    </source>
</evidence>
<sequence>MSGSDLEVWLDSDLDEMRRVGTLSHDRGQVRFSYDKAWIKDAKAFMLDPDLSLDEQPFFPKPEAGSFGIFLDSSPDRWGQTLMKRREALQAKDANEKPRTLYAWDFLIGVQDFTRQGALRFRIEGTDEFLGDEKMAAPPVTSLRELESVATLLTSKRIDDLDALRRWLAVLVAPGASLGGARPKANFSEQDGALWIGKFPSRDDDRDIGAWEAVIHTMADKAGIDVPPAKVVQLNNEFHTFCVQRFDRAEGKRRFYASAMTLLRRDQSEGVSYLELAQFLRAAGDPAHVASDLEQLFRRVAFNVAVGNRDDHLRNHGFLLGKEGWRLSPAFDVNPNIDKAEHVLSIDDSDNRPSLATVLTTAEFYGLTTDRGAAIVEDVASAVDGWADLACKAGISGADIAVTAAAFSAHREYRENAANTPVTPVPAAPKSRRPRAR</sequence>
<evidence type="ECO:0000259" key="5">
    <source>
        <dbReference type="Pfam" id="PF07804"/>
    </source>
</evidence>
<dbReference type="InterPro" id="IPR012893">
    <property type="entry name" value="HipA-like_C"/>
</dbReference>
<comment type="similarity">
    <text evidence="1">Belongs to the HipA Ser/Thr kinase family.</text>
</comment>
<keyword evidence="2" id="KW-0808">Transferase</keyword>
<evidence type="ECO:0000313" key="7">
    <source>
        <dbReference type="EMBL" id="TCV04382.1"/>
    </source>
</evidence>
<dbReference type="Proteomes" id="UP000295110">
    <property type="component" value="Unassembled WGS sequence"/>
</dbReference>
<dbReference type="PANTHER" id="PTHR37419:SF8">
    <property type="entry name" value="TOXIN YJJJ"/>
    <property type="match status" value="1"/>
</dbReference>
<comment type="caution">
    <text evidence="7">The sequence shown here is derived from an EMBL/GenBank/DDBJ whole genome shotgun (WGS) entry which is preliminary data.</text>
</comment>
<evidence type="ECO:0000313" key="8">
    <source>
        <dbReference type="Proteomes" id="UP000295110"/>
    </source>
</evidence>
<dbReference type="GO" id="GO:0005829">
    <property type="term" value="C:cytosol"/>
    <property type="evidence" value="ECO:0007669"/>
    <property type="project" value="TreeGrafter"/>
</dbReference>
<evidence type="ECO:0000256" key="4">
    <source>
        <dbReference type="SAM" id="MobiDB-lite"/>
    </source>
</evidence>
<evidence type="ECO:0000256" key="2">
    <source>
        <dbReference type="ARBA" id="ARBA00022679"/>
    </source>
</evidence>
<accession>A0A4R3VKE7</accession>
<feature type="region of interest" description="Disordered" evidence="4">
    <location>
        <begin position="418"/>
        <end position="437"/>
    </location>
</feature>
<keyword evidence="8" id="KW-1185">Reference proteome</keyword>
<dbReference type="PANTHER" id="PTHR37419">
    <property type="entry name" value="SERINE/THREONINE-PROTEIN KINASE TOXIN HIPA"/>
    <property type="match status" value="1"/>
</dbReference>
<dbReference type="EMBL" id="SMBU01000001">
    <property type="protein sequence ID" value="TCV04382.1"/>
    <property type="molecule type" value="Genomic_DNA"/>
</dbReference>
<proteinExistence type="inferred from homology"/>
<evidence type="ECO:0000256" key="1">
    <source>
        <dbReference type="ARBA" id="ARBA00010164"/>
    </source>
</evidence>
<feature type="domain" description="HipA N-terminal subdomain 1" evidence="6">
    <location>
        <begin position="18"/>
        <end position="93"/>
    </location>
</feature>
<dbReference type="Pfam" id="PF13657">
    <property type="entry name" value="Couple_hipA"/>
    <property type="match status" value="1"/>
</dbReference>
<protein>
    <submittedName>
        <fullName evidence="7">Serine/threonine-protein kinase HipA</fullName>
    </submittedName>
</protein>
<dbReference type="InterPro" id="IPR017508">
    <property type="entry name" value="HipA_N1"/>
</dbReference>
<keyword evidence="3 7" id="KW-0418">Kinase</keyword>
<dbReference type="GO" id="GO:0004674">
    <property type="term" value="F:protein serine/threonine kinase activity"/>
    <property type="evidence" value="ECO:0007669"/>
    <property type="project" value="TreeGrafter"/>
</dbReference>
<feature type="domain" description="HipA-like C-terminal" evidence="5">
    <location>
        <begin position="177"/>
        <end position="384"/>
    </location>
</feature>
<evidence type="ECO:0000256" key="3">
    <source>
        <dbReference type="ARBA" id="ARBA00022777"/>
    </source>
</evidence>
<dbReference type="RefSeq" id="WP_132569097.1">
    <property type="nucleotide sequence ID" value="NZ_CBCSGL010000004.1"/>
</dbReference>
<name>A0A4R3VKE7_ROSSA</name>
<dbReference type="InterPro" id="IPR052028">
    <property type="entry name" value="HipA_Ser/Thr_kinase"/>
</dbReference>
<dbReference type="Pfam" id="PF07804">
    <property type="entry name" value="HipA_C"/>
    <property type="match status" value="1"/>
</dbReference>